<keyword evidence="1" id="KW-0812">Transmembrane</keyword>
<evidence type="ECO:0000313" key="3">
    <source>
        <dbReference type="Proteomes" id="UP000327118"/>
    </source>
</evidence>
<feature type="transmembrane region" description="Helical" evidence="1">
    <location>
        <begin position="25"/>
        <end position="52"/>
    </location>
</feature>
<sequence length="89" mass="9718">MTLLVLVLVVLPAMLVIMLPVLVLLVLPVMLVIMLPVLPVLRVMPVIILLVLPAPASRRGVFPNWLRKFLKKFEPPTTSAKGKSTAASI</sequence>
<evidence type="ECO:0000313" key="2">
    <source>
        <dbReference type="EMBL" id="KAE8356603.1"/>
    </source>
</evidence>
<protein>
    <submittedName>
        <fullName evidence="2">Uncharacterized protein</fullName>
    </submittedName>
</protein>
<dbReference type="AlphaFoldDB" id="A0A5N6ZHB8"/>
<dbReference type="Proteomes" id="UP000327118">
    <property type="component" value="Unassembled WGS sequence"/>
</dbReference>
<keyword evidence="1" id="KW-0472">Membrane</keyword>
<keyword evidence="1" id="KW-1133">Transmembrane helix</keyword>
<proteinExistence type="predicted"/>
<evidence type="ECO:0000256" key="1">
    <source>
        <dbReference type="SAM" id="Phobius"/>
    </source>
</evidence>
<organism evidence="2 3">
    <name type="scientific">Aspergillus coremiiformis</name>
    <dbReference type="NCBI Taxonomy" id="138285"/>
    <lineage>
        <taxon>Eukaryota</taxon>
        <taxon>Fungi</taxon>
        <taxon>Dikarya</taxon>
        <taxon>Ascomycota</taxon>
        <taxon>Pezizomycotina</taxon>
        <taxon>Eurotiomycetes</taxon>
        <taxon>Eurotiomycetidae</taxon>
        <taxon>Eurotiales</taxon>
        <taxon>Aspergillaceae</taxon>
        <taxon>Aspergillus</taxon>
        <taxon>Aspergillus subgen. Circumdati</taxon>
    </lineage>
</organism>
<reference evidence="3" key="1">
    <citation type="submission" date="2019-04" db="EMBL/GenBank/DDBJ databases">
        <title>Friends and foes A comparative genomics studyof 23 Aspergillus species from section Flavi.</title>
        <authorList>
            <consortium name="DOE Joint Genome Institute"/>
            <person name="Kjaerbolling I."/>
            <person name="Vesth T."/>
            <person name="Frisvad J.C."/>
            <person name="Nybo J.L."/>
            <person name="Theobald S."/>
            <person name="Kildgaard S."/>
            <person name="Isbrandt T."/>
            <person name="Kuo A."/>
            <person name="Sato A."/>
            <person name="Lyhne E.K."/>
            <person name="Kogle M.E."/>
            <person name="Wiebenga A."/>
            <person name="Kun R.S."/>
            <person name="Lubbers R.J."/>
            <person name="Makela M.R."/>
            <person name="Barry K."/>
            <person name="Chovatia M."/>
            <person name="Clum A."/>
            <person name="Daum C."/>
            <person name="Haridas S."/>
            <person name="He G."/>
            <person name="LaButti K."/>
            <person name="Lipzen A."/>
            <person name="Mondo S."/>
            <person name="Riley R."/>
            <person name="Salamov A."/>
            <person name="Simmons B.A."/>
            <person name="Magnuson J.K."/>
            <person name="Henrissat B."/>
            <person name="Mortensen U.H."/>
            <person name="Larsen T.O."/>
            <person name="Devries R.P."/>
            <person name="Grigoriev I.V."/>
            <person name="Machida M."/>
            <person name="Baker S.E."/>
            <person name="Andersen M.R."/>
        </authorList>
    </citation>
    <scope>NUCLEOTIDE SEQUENCE [LARGE SCALE GENOMIC DNA]</scope>
    <source>
        <strain evidence="3">CBS 553.77</strain>
    </source>
</reference>
<keyword evidence="3" id="KW-1185">Reference proteome</keyword>
<name>A0A5N6ZHB8_9EURO</name>
<accession>A0A5N6ZHB8</accession>
<dbReference type="EMBL" id="ML739037">
    <property type="protein sequence ID" value="KAE8356603.1"/>
    <property type="molecule type" value="Genomic_DNA"/>
</dbReference>
<gene>
    <name evidence="2" type="ORF">BDV28DRAFT_126941</name>
</gene>